<keyword evidence="3" id="KW-1185">Reference proteome</keyword>
<proteinExistence type="predicted"/>
<keyword evidence="1" id="KW-0812">Transmembrane</keyword>
<protein>
    <submittedName>
        <fullName evidence="2">Uncharacterized protein</fullName>
    </submittedName>
</protein>
<feature type="transmembrane region" description="Helical" evidence="1">
    <location>
        <begin position="34"/>
        <end position="54"/>
    </location>
</feature>
<reference evidence="2 3" key="1">
    <citation type="submission" date="2018-07" db="EMBL/GenBank/DDBJ databases">
        <title>Genomic Encyclopedia of Type Strains, Phase IV (KMG-IV): sequencing the most valuable type-strain genomes for metagenomic binning, comparative biology and taxonomic classification.</title>
        <authorList>
            <person name="Goeker M."/>
        </authorList>
    </citation>
    <scope>NUCLEOTIDE SEQUENCE [LARGE SCALE GENOMIC DNA]</scope>
    <source>
        <strain evidence="2 3">DSM 44290</strain>
    </source>
</reference>
<dbReference type="EMBL" id="QQBC01000010">
    <property type="protein sequence ID" value="RDI63558.1"/>
    <property type="molecule type" value="Genomic_DNA"/>
</dbReference>
<feature type="transmembrane region" description="Helical" evidence="1">
    <location>
        <begin position="66"/>
        <end position="89"/>
    </location>
</feature>
<gene>
    <name evidence="2" type="ORF">DFR76_110255</name>
</gene>
<dbReference type="Proteomes" id="UP000254869">
    <property type="component" value="Unassembled WGS sequence"/>
</dbReference>
<dbReference type="AlphaFoldDB" id="A0A370HYL0"/>
<dbReference type="RefSeq" id="WP_147288058.1">
    <property type="nucleotide sequence ID" value="NZ_QQBC01000010.1"/>
</dbReference>
<comment type="caution">
    <text evidence="2">The sequence shown here is derived from an EMBL/GenBank/DDBJ whole genome shotgun (WGS) entry which is preliminary data.</text>
</comment>
<organism evidence="2 3">
    <name type="scientific">Nocardia pseudobrasiliensis</name>
    <dbReference type="NCBI Taxonomy" id="45979"/>
    <lineage>
        <taxon>Bacteria</taxon>
        <taxon>Bacillati</taxon>
        <taxon>Actinomycetota</taxon>
        <taxon>Actinomycetes</taxon>
        <taxon>Mycobacteriales</taxon>
        <taxon>Nocardiaceae</taxon>
        <taxon>Nocardia</taxon>
    </lineage>
</organism>
<evidence type="ECO:0000313" key="2">
    <source>
        <dbReference type="EMBL" id="RDI63558.1"/>
    </source>
</evidence>
<evidence type="ECO:0000256" key="1">
    <source>
        <dbReference type="SAM" id="Phobius"/>
    </source>
</evidence>
<evidence type="ECO:0000313" key="3">
    <source>
        <dbReference type="Proteomes" id="UP000254869"/>
    </source>
</evidence>
<sequence length="90" mass="9448">MWCTAVQDMVWAQLPDPVPEAPPGSEHSAALLPYLIWIHLLATVFAVVWCVRLAGRTEGGRRRASLLAAGALTLGLATAVIGAVMGAALE</sequence>
<name>A0A370HYL0_9NOCA</name>
<accession>A0A370HYL0</accession>
<keyword evidence="1" id="KW-0472">Membrane</keyword>
<keyword evidence="1" id="KW-1133">Transmembrane helix</keyword>